<name>A0ABN7W584_GIGMA</name>
<evidence type="ECO:0000256" key="1">
    <source>
        <dbReference type="SAM" id="MobiDB-lite"/>
    </source>
</evidence>
<feature type="region of interest" description="Disordered" evidence="1">
    <location>
        <begin position="15"/>
        <end position="40"/>
    </location>
</feature>
<dbReference type="EMBL" id="CAJVQB010031798">
    <property type="protein sequence ID" value="CAG8817423.1"/>
    <property type="molecule type" value="Genomic_DNA"/>
</dbReference>
<evidence type="ECO:0000313" key="2">
    <source>
        <dbReference type="EMBL" id="CAG8817423.1"/>
    </source>
</evidence>
<proteinExistence type="predicted"/>
<keyword evidence="3" id="KW-1185">Reference proteome</keyword>
<feature type="non-terminal residue" evidence="2">
    <location>
        <position position="40"/>
    </location>
</feature>
<gene>
    <name evidence="2" type="ORF">GMARGA_LOCUS26797</name>
</gene>
<organism evidence="2 3">
    <name type="scientific">Gigaspora margarita</name>
    <dbReference type="NCBI Taxonomy" id="4874"/>
    <lineage>
        <taxon>Eukaryota</taxon>
        <taxon>Fungi</taxon>
        <taxon>Fungi incertae sedis</taxon>
        <taxon>Mucoromycota</taxon>
        <taxon>Glomeromycotina</taxon>
        <taxon>Glomeromycetes</taxon>
        <taxon>Diversisporales</taxon>
        <taxon>Gigasporaceae</taxon>
        <taxon>Gigaspora</taxon>
    </lineage>
</organism>
<accession>A0ABN7W584</accession>
<reference evidence="2 3" key="1">
    <citation type="submission" date="2021-06" db="EMBL/GenBank/DDBJ databases">
        <authorList>
            <person name="Kallberg Y."/>
            <person name="Tangrot J."/>
            <person name="Rosling A."/>
        </authorList>
    </citation>
    <scope>NUCLEOTIDE SEQUENCE [LARGE SCALE GENOMIC DNA]</scope>
    <source>
        <strain evidence="2 3">120-4 pot B 10/14</strain>
    </source>
</reference>
<dbReference type="Proteomes" id="UP000789901">
    <property type="component" value="Unassembled WGS sequence"/>
</dbReference>
<evidence type="ECO:0000313" key="3">
    <source>
        <dbReference type="Proteomes" id="UP000789901"/>
    </source>
</evidence>
<protein>
    <submittedName>
        <fullName evidence="2">22115_t:CDS:1</fullName>
    </submittedName>
</protein>
<sequence length="40" mass="4576">MLKITKRLARNQREVYEISDNSEGSHQHNDSQQKTSSAST</sequence>
<comment type="caution">
    <text evidence="2">The sequence shown here is derived from an EMBL/GenBank/DDBJ whole genome shotgun (WGS) entry which is preliminary data.</text>
</comment>